<dbReference type="Pfam" id="PF04676">
    <property type="entry name" value="CwfJ_C_2"/>
    <property type="match status" value="1"/>
</dbReference>
<gene>
    <name evidence="4" type="ORF">BLNAU_12699</name>
</gene>
<feature type="region of interest" description="Disordered" evidence="1">
    <location>
        <begin position="279"/>
        <end position="316"/>
    </location>
</feature>
<proteinExistence type="predicted"/>
<reference evidence="4 5" key="1">
    <citation type="journal article" date="2022" name="bioRxiv">
        <title>Genomics of Preaxostyla Flagellates Illuminates Evolutionary Transitions and the Path Towards Mitochondrial Loss.</title>
        <authorList>
            <person name="Novak L.V.F."/>
            <person name="Treitli S.C."/>
            <person name="Pyrih J."/>
            <person name="Halakuc P."/>
            <person name="Pipaliya S.V."/>
            <person name="Vacek V."/>
            <person name="Brzon O."/>
            <person name="Soukal P."/>
            <person name="Eme L."/>
            <person name="Dacks J.B."/>
            <person name="Karnkowska A."/>
            <person name="Elias M."/>
            <person name="Hampl V."/>
        </authorList>
    </citation>
    <scope>NUCLEOTIDE SEQUENCE [LARGE SCALE GENOMIC DNA]</scope>
    <source>
        <strain evidence="4">NAU3</strain>
        <tissue evidence="4">Gut</tissue>
    </source>
</reference>
<dbReference type="PANTHER" id="PTHR12072:SF4">
    <property type="entry name" value="CWF19-LIKE PROTEIN 1"/>
    <property type="match status" value="1"/>
</dbReference>
<dbReference type="EMBL" id="JARBJD010000105">
    <property type="protein sequence ID" value="KAK2952290.1"/>
    <property type="molecule type" value="Genomic_DNA"/>
</dbReference>
<evidence type="ECO:0000256" key="1">
    <source>
        <dbReference type="SAM" id="MobiDB-lite"/>
    </source>
</evidence>
<keyword evidence="5" id="KW-1185">Reference proteome</keyword>
<feature type="domain" description="Cwf19-like protein C-terminal" evidence="2">
    <location>
        <begin position="470"/>
        <end position="533"/>
    </location>
</feature>
<dbReference type="InterPro" id="IPR006768">
    <property type="entry name" value="Cwf19-like_C_dom-1"/>
</dbReference>
<evidence type="ECO:0000259" key="2">
    <source>
        <dbReference type="Pfam" id="PF04676"/>
    </source>
</evidence>
<accession>A0ABQ9XM62</accession>
<protein>
    <submittedName>
        <fullName evidence="4">Zinc finger protein</fullName>
    </submittedName>
</protein>
<evidence type="ECO:0000313" key="5">
    <source>
        <dbReference type="Proteomes" id="UP001281761"/>
    </source>
</evidence>
<dbReference type="InterPro" id="IPR040194">
    <property type="entry name" value="Cwf19-like"/>
</dbReference>
<feature type="compositionally biased region" description="Basic and acidic residues" evidence="1">
    <location>
        <begin position="288"/>
        <end position="304"/>
    </location>
</feature>
<dbReference type="PANTHER" id="PTHR12072">
    <property type="entry name" value="CWF19, CELL CYCLE CONTROL PROTEIN"/>
    <property type="match status" value="1"/>
</dbReference>
<organism evidence="4 5">
    <name type="scientific">Blattamonas nauphoetae</name>
    <dbReference type="NCBI Taxonomy" id="2049346"/>
    <lineage>
        <taxon>Eukaryota</taxon>
        <taxon>Metamonada</taxon>
        <taxon>Preaxostyla</taxon>
        <taxon>Oxymonadida</taxon>
        <taxon>Blattamonas</taxon>
    </lineage>
</organism>
<dbReference type="Proteomes" id="UP001281761">
    <property type="component" value="Unassembled WGS sequence"/>
</dbReference>
<evidence type="ECO:0000259" key="3">
    <source>
        <dbReference type="Pfam" id="PF04677"/>
    </source>
</evidence>
<dbReference type="InterPro" id="IPR006767">
    <property type="entry name" value="Cwf19-like_C_dom-2"/>
</dbReference>
<evidence type="ECO:0000313" key="4">
    <source>
        <dbReference type="EMBL" id="KAK2952290.1"/>
    </source>
</evidence>
<feature type="domain" description="Cwf19-like C-terminal" evidence="3">
    <location>
        <begin position="315"/>
        <end position="434"/>
    </location>
</feature>
<name>A0ABQ9XM62_9EUKA</name>
<sequence length="540" mass="60842">MASRPTKFLVCSNVKGRWKQLFTRIQEILTTKGTFDVLFAVGPFFPLQPDPQLEKEISDFISEKEKVPIPTYFLGNPDTGFQHSNKLDSHGKLCHNLFHLQNVSSKQISDLKLVSLSGVVSSLQTQNDKISQYSSTYSPFQCESFVQTAKIRECSDILLTNEIPTGFNNHIDISSIPPHFLTSTSSSGPSILSNAYSPRYIFFPGGNTYFARPAFRTEAGHVCRMIGIADFGTEGQKDVFAAATLTFSLMDQTKFMEQPPETTPNPFSRISQVIMTDPKVQPQYPHPHAMDEGKQKRGIRDNRQGRQNPRNQKVKPNEPDRGCWFCLGNPQFETGLLVAILTETFLAQPKGPLCPGHCLLLPIEHNTTYPFDSSLRGEINVVIDALTKMYNQQNWLNPTQTPKTVVVLEKVIPLKNTRAGHISIDVIPIDSSLEQVFLDAIKSTNPNIEFEEYDAQTTFVDEYSINPFYSVRVGKTGLIHKIQENERFPIQFGRQVLASTLGTPNRSEWRNCVLSKDDEDKTTNQFKKSFAPFSPEDDDD</sequence>
<dbReference type="Pfam" id="PF04677">
    <property type="entry name" value="CwfJ_C_1"/>
    <property type="match status" value="1"/>
</dbReference>
<comment type="caution">
    <text evidence="4">The sequence shown here is derived from an EMBL/GenBank/DDBJ whole genome shotgun (WGS) entry which is preliminary data.</text>
</comment>